<feature type="region of interest" description="Disordered" evidence="1">
    <location>
        <begin position="1"/>
        <end position="56"/>
    </location>
</feature>
<organism evidence="2 3">
    <name type="scientific">Pleomassaria siparia CBS 279.74</name>
    <dbReference type="NCBI Taxonomy" id="1314801"/>
    <lineage>
        <taxon>Eukaryota</taxon>
        <taxon>Fungi</taxon>
        <taxon>Dikarya</taxon>
        <taxon>Ascomycota</taxon>
        <taxon>Pezizomycotina</taxon>
        <taxon>Dothideomycetes</taxon>
        <taxon>Pleosporomycetidae</taxon>
        <taxon>Pleosporales</taxon>
        <taxon>Pleomassariaceae</taxon>
        <taxon>Pleomassaria</taxon>
    </lineage>
</organism>
<evidence type="ECO:0000256" key="1">
    <source>
        <dbReference type="SAM" id="MobiDB-lite"/>
    </source>
</evidence>
<dbReference type="EMBL" id="MU005775">
    <property type="protein sequence ID" value="KAF2706738.1"/>
    <property type="molecule type" value="Genomic_DNA"/>
</dbReference>
<reference evidence="2" key="1">
    <citation type="journal article" date="2020" name="Stud. Mycol.">
        <title>101 Dothideomycetes genomes: a test case for predicting lifestyles and emergence of pathogens.</title>
        <authorList>
            <person name="Haridas S."/>
            <person name="Albert R."/>
            <person name="Binder M."/>
            <person name="Bloem J."/>
            <person name="Labutti K."/>
            <person name="Salamov A."/>
            <person name="Andreopoulos B."/>
            <person name="Baker S."/>
            <person name="Barry K."/>
            <person name="Bills G."/>
            <person name="Bluhm B."/>
            <person name="Cannon C."/>
            <person name="Castanera R."/>
            <person name="Culley D."/>
            <person name="Daum C."/>
            <person name="Ezra D."/>
            <person name="Gonzalez J."/>
            <person name="Henrissat B."/>
            <person name="Kuo A."/>
            <person name="Liang C."/>
            <person name="Lipzen A."/>
            <person name="Lutzoni F."/>
            <person name="Magnuson J."/>
            <person name="Mondo S."/>
            <person name="Nolan M."/>
            <person name="Ohm R."/>
            <person name="Pangilinan J."/>
            <person name="Park H.-J."/>
            <person name="Ramirez L."/>
            <person name="Alfaro M."/>
            <person name="Sun H."/>
            <person name="Tritt A."/>
            <person name="Yoshinaga Y."/>
            <person name="Zwiers L.-H."/>
            <person name="Turgeon B."/>
            <person name="Goodwin S."/>
            <person name="Spatafora J."/>
            <person name="Crous P."/>
            <person name="Grigoriev I."/>
        </authorList>
    </citation>
    <scope>NUCLEOTIDE SEQUENCE</scope>
    <source>
        <strain evidence="2">CBS 279.74</strain>
    </source>
</reference>
<protein>
    <submittedName>
        <fullName evidence="2">Uncharacterized protein</fullName>
    </submittedName>
</protein>
<feature type="compositionally biased region" description="Acidic residues" evidence="1">
    <location>
        <begin position="156"/>
        <end position="181"/>
    </location>
</feature>
<dbReference type="AlphaFoldDB" id="A0A6G1K1R0"/>
<feature type="region of interest" description="Disordered" evidence="1">
    <location>
        <begin position="314"/>
        <end position="376"/>
    </location>
</feature>
<feature type="compositionally biased region" description="Polar residues" evidence="1">
    <location>
        <begin position="314"/>
        <end position="332"/>
    </location>
</feature>
<proteinExistence type="predicted"/>
<dbReference type="OrthoDB" id="3942467at2759"/>
<sequence>MSSGPNPPPYTERPSSSSSSSSSGSMDTERRGILEQMERDNEARAAERRPSTPDRARAALAAHLQTNENIQRREAPAAPAPANGLPPMYLLVPLFAEFLRSHPLNPLNNAPALQLRPNQHVDLDHGSPSPPPAYHTVVRPNDPIDWGHNPYHPESDGDEESNPDPSDAEAESDDSSDEESPDVNVNAAAIVLGSGNMVTVTPLTAHEVANAAMSIVREINPFATHQTTPTLQGPGGASSQLEVASQATDQALPERSLNITVNCGTTIIGDRNLVGPQLLNVLQSFRARMYNQQRQAQQHRMMMQIRVQQLNAASTSVPRWEQGRNQQQQAGSDATLPATPTPTPAQPQPRNRTTSIIGVKRKAEGYGDEDRRPPRP</sequence>
<feature type="compositionally biased region" description="Pro residues" evidence="1">
    <location>
        <begin position="1"/>
        <end position="11"/>
    </location>
</feature>
<gene>
    <name evidence="2" type="ORF">K504DRAFT_64366</name>
</gene>
<evidence type="ECO:0000313" key="2">
    <source>
        <dbReference type="EMBL" id="KAF2706738.1"/>
    </source>
</evidence>
<feature type="compositionally biased region" description="Basic and acidic residues" evidence="1">
    <location>
        <begin position="361"/>
        <end position="376"/>
    </location>
</feature>
<feature type="compositionally biased region" description="Low complexity" evidence="1">
    <location>
        <begin position="15"/>
        <end position="25"/>
    </location>
</feature>
<feature type="region of interest" description="Disordered" evidence="1">
    <location>
        <begin position="119"/>
        <end position="182"/>
    </location>
</feature>
<feature type="compositionally biased region" description="Basic and acidic residues" evidence="1">
    <location>
        <begin position="27"/>
        <end position="56"/>
    </location>
</feature>
<dbReference type="Proteomes" id="UP000799428">
    <property type="component" value="Unassembled WGS sequence"/>
</dbReference>
<evidence type="ECO:0000313" key="3">
    <source>
        <dbReference type="Proteomes" id="UP000799428"/>
    </source>
</evidence>
<accession>A0A6G1K1R0</accession>
<keyword evidence="3" id="KW-1185">Reference proteome</keyword>
<name>A0A6G1K1R0_9PLEO</name>